<accession>A0A1X0CZ47</accession>
<feature type="region of interest" description="Disordered" evidence="1">
    <location>
        <begin position="149"/>
        <end position="180"/>
    </location>
</feature>
<dbReference type="Proteomes" id="UP000192801">
    <property type="component" value="Unassembled WGS sequence"/>
</dbReference>
<dbReference type="OrthoDB" id="4726219at2"/>
<feature type="region of interest" description="Disordered" evidence="1">
    <location>
        <begin position="215"/>
        <end position="263"/>
    </location>
</feature>
<gene>
    <name evidence="3" type="ORF">BST26_18905</name>
</gene>
<feature type="transmembrane region" description="Helical" evidence="2">
    <location>
        <begin position="42"/>
        <end position="61"/>
    </location>
</feature>
<feature type="compositionally biased region" description="Basic and acidic residues" evidence="1">
    <location>
        <begin position="238"/>
        <end position="250"/>
    </location>
</feature>
<keyword evidence="2" id="KW-0812">Transmembrane</keyword>
<sequence>MTRRLFVVWHTLTLLIAAVLFFLFTLPRWWEFAGSVSHTTGTVLRIVTGALVASLAAPTYLDLVRVRRPELRTPQLSLTLHWCSIVGSALSGLTIAGIAVAEIPVPLEKAGAWFFAGYAGAAAAALLASLAFYLAFAAETAPKVKPIKPLKAGLTSGSDDSDDAESVDDETERGAGDTAAELVVVEVDEVDVVVVEDADGNQEVVVAEAHEVIVVESQEPTAEEPGEKPEDAPVSSWKPEETEAKADKPAGKTRRLRNRRPQR</sequence>
<feature type="transmembrane region" description="Helical" evidence="2">
    <location>
        <begin position="82"/>
        <end position="101"/>
    </location>
</feature>
<keyword evidence="2" id="KW-1133">Transmembrane helix</keyword>
<dbReference type="AlphaFoldDB" id="A0A1X0CZ47"/>
<keyword evidence="4" id="KW-1185">Reference proteome</keyword>
<dbReference type="STRING" id="444597.BST26_18905"/>
<feature type="compositionally biased region" description="Acidic residues" evidence="1">
    <location>
        <begin position="159"/>
        <end position="171"/>
    </location>
</feature>
<organism evidence="3 4">
    <name type="scientific">Mycolicibacterium insubricum</name>
    <dbReference type="NCBI Taxonomy" id="444597"/>
    <lineage>
        <taxon>Bacteria</taxon>
        <taxon>Bacillati</taxon>
        <taxon>Actinomycetota</taxon>
        <taxon>Actinomycetes</taxon>
        <taxon>Mycobacteriales</taxon>
        <taxon>Mycobacteriaceae</taxon>
        <taxon>Mycolicibacterium</taxon>
    </lineage>
</organism>
<evidence type="ECO:0000256" key="1">
    <source>
        <dbReference type="SAM" id="MobiDB-lite"/>
    </source>
</evidence>
<feature type="transmembrane region" description="Helical" evidence="2">
    <location>
        <begin position="7"/>
        <end position="30"/>
    </location>
</feature>
<proteinExistence type="predicted"/>
<evidence type="ECO:0000313" key="4">
    <source>
        <dbReference type="Proteomes" id="UP000192801"/>
    </source>
</evidence>
<dbReference type="Pfam" id="PF26307">
    <property type="entry name" value="LUCA"/>
    <property type="match status" value="1"/>
</dbReference>
<dbReference type="RefSeq" id="WP_083033178.1">
    <property type="nucleotide sequence ID" value="NZ_AP022618.1"/>
</dbReference>
<keyword evidence="2" id="KW-0472">Membrane</keyword>
<evidence type="ECO:0000313" key="3">
    <source>
        <dbReference type="EMBL" id="ORA65229.1"/>
    </source>
</evidence>
<reference evidence="3 4" key="1">
    <citation type="submission" date="2016-12" db="EMBL/GenBank/DDBJ databases">
        <title>The new phylogeny of genus Mycobacterium.</title>
        <authorList>
            <person name="Tortoli E."/>
            <person name="Trovato A."/>
            <person name="Cirillo D.M."/>
        </authorList>
    </citation>
    <scope>NUCLEOTIDE SEQUENCE [LARGE SCALE GENOMIC DNA]</scope>
    <source>
        <strain evidence="3 4">DSM 45130</strain>
    </source>
</reference>
<dbReference type="InterPro" id="IPR058689">
    <property type="entry name" value="LUCA"/>
</dbReference>
<evidence type="ECO:0000256" key="2">
    <source>
        <dbReference type="SAM" id="Phobius"/>
    </source>
</evidence>
<feature type="compositionally biased region" description="Basic residues" evidence="1">
    <location>
        <begin position="251"/>
        <end position="263"/>
    </location>
</feature>
<feature type="transmembrane region" description="Helical" evidence="2">
    <location>
        <begin position="113"/>
        <end position="136"/>
    </location>
</feature>
<comment type="caution">
    <text evidence="3">The sequence shown here is derived from an EMBL/GenBank/DDBJ whole genome shotgun (WGS) entry which is preliminary data.</text>
</comment>
<dbReference type="EMBL" id="MVHS01000064">
    <property type="protein sequence ID" value="ORA65229.1"/>
    <property type="molecule type" value="Genomic_DNA"/>
</dbReference>
<protein>
    <submittedName>
        <fullName evidence="3">Uncharacterized protein</fullName>
    </submittedName>
</protein>
<name>A0A1X0CZ47_9MYCO</name>